<dbReference type="GO" id="GO:0005975">
    <property type="term" value="P:carbohydrate metabolic process"/>
    <property type="evidence" value="ECO:0007669"/>
    <property type="project" value="InterPro"/>
</dbReference>
<gene>
    <name evidence="2" type="ORF">QYE76_046126</name>
</gene>
<dbReference type="EMBL" id="JAUUTY010000002">
    <property type="protein sequence ID" value="KAK1685278.1"/>
    <property type="molecule type" value="Genomic_DNA"/>
</dbReference>
<organism evidence="2 3">
    <name type="scientific">Lolium multiflorum</name>
    <name type="common">Italian ryegrass</name>
    <name type="synonym">Lolium perenne subsp. multiflorum</name>
    <dbReference type="NCBI Taxonomy" id="4521"/>
    <lineage>
        <taxon>Eukaryota</taxon>
        <taxon>Viridiplantae</taxon>
        <taxon>Streptophyta</taxon>
        <taxon>Embryophyta</taxon>
        <taxon>Tracheophyta</taxon>
        <taxon>Spermatophyta</taxon>
        <taxon>Magnoliopsida</taxon>
        <taxon>Liliopsida</taxon>
        <taxon>Poales</taxon>
        <taxon>Poaceae</taxon>
        <taxon>BOP clade</taxon>
        <taxon>Pooideae</taxon>
        <taxon>Poodae</taxon>
        <taxon>Poeae</taxon>
        <taxon>Poeae Chloroplast Group 2 (Poeae type)</taxon>
        <taxon>Loliodinae</taxon>
        <taxon>Loliinae</taxon>
        <taxon>Lolium</taxon>
    </lineage>
</organism>
<dbReference type="PANTHER" id="PTHR11122:SF48">
    <property type="entry name" value="GLUCOSE-6-PHOSPHATE 1-EPIMERASE"/>
    <property type="match status" value="1"/>
</dbReference>
<dbReference type="InterPro" id="IPR011013">
    <property type="entry name" value="Gal_mutarotase_sf_dom"/>
</dbReference>
<keyword evidence="3" id="KW-1185">Reference proteome</keyword>
<sequence>MAGASSPPPTPKSPKLQPPLLERAKGPSGLDKIVLRDPRGFSAEVRLYGGQVTSWKNDHGDELLFVSSKAIFKSPGAIHGGIPICFPQFGTHGNIEKHGFARNRLWLIDDNPPPLPVNTAIKTFADLILKPSEEDLKIWPHSFEYRLRVALGPKGDLLLTSRIRNTNADGRPFSFTFAYHTYFSVSDISEVRIEGLETLDYFDNLDGKKRPMPAPPIAVMAFSLRHGWEASWSRRVRRPLYHRCVGPLCAGGWLGLAHVVSVFARFPVN</sequence>
<dbReference type="GO" id="GO:0005737">
    <property type="term" value="C:cytoplasm"/>
    <property type="evidence" value="ECO:0007669"/>
    <property type="project" value="TreeGrafter"/>
</dbReference>
<reference evidence="2" key="1">
    <citation type="submission" date="2023-07" db="EMBL/GenBank/DDBJ databases">
        <title>A chromosome-level genome assembly of Lolium multiflorum.</title>
        <authorList>
            <person name="Chen Y."/>
            <person name="Copetti D."/>
            <person name="Kolliker R."/>
            <person name="Studer B."/>
        </authorList>
    </citation>
    <scope>NUCLEOTIDE SEQUENCE</scope>
    <source>
        <strain evidence="2">02402/16</strain>
        <tissue evidence="2">Leaf</tissue>
    </source>
</reference>
<feature type="compositionally biased region" description="Pro residues" evidence="1">
    <location>
        <begin position="1"/>
        <end position="12"/>
    </location>
</feature>
<feature type="region of interest" description="Disordered" evidence="1">
    <location>
        <begin position="1"/>
        <end position="30"/>
    </location>
</feature>
<comment type="caution">
    <text evidence="2">The sequence shown here is derived from an EMBL/GenBank/DDBJ whole genome shotgun (WGS) entry which is preliminary data.</text>
</comment>
<dbReference type="AlphaFoldDB" id="A0AAD8X0T0"/>
<dbReference type="SUPFAM" id="SSF74650">
    <property type="entry name" value="Galactose mutarotase-like"/>
    <property type="match status" value="1"/>
</dbReference>
<evidence type="ECO:0000313" key="2">
    <source>
        <dbReference type="EMBL" id="KAK1685278.1"/>
    </source>
</evidence>
<dbReference type="Pfam" id="PF01263">
    <property type="entry name" value="Aldose_epim"/>
    <property type="match status" value="1"/>
</dbReference>
<proteinExistence type="predicted"/>
<evidence type="ECO:0008006" key="4">
    <source>
        <dbReference type="Google" id="ProtNLM"/>
    </source>
</evidence>
<dbReference type="GO" id="GO:0047938">
    <property type="term" value="F:glucose-6-phosphate 1-epimerase activity"/>
    <property type="evidence" value="ECO:0007669"/>
    <property type="project" value="TreeGrafter"/>
</dbReference>
<name>A0AAD8X0T0_LOLMU</name>
<dbReference type="InterPro" id="IPR008183">
    <property type="entry name" value="Aldose_1/G6P_1-epimerase"/>
</dbReference>
<dbReference type="GO" id="GO:0030246">
    <property type="term" value="F:carbohydrate binding"/>
    <property type="evidence" value="ECO:0007669"/>
    <property type="project" value="InterPro"/>
</dbReference>
<evidence type="ECO:0000313" key="3">
    <source>
        <dbReference type="Proteomes" id="UP001231189"/>
    </source>
</evidence>
<evidence type="ECO:0000256" key="1">
    <source>
        <dbReference type="SAM" id="MobiDB-lite"/>
    </source>
</evidence>
<dbReference type="Proteomes" id="UP001231189">
    <property type="component" value="Unassembled WGS sequence"/>
</dbReference>
<dbReference type="Gene3D" id="2.70.98.10">
    <property type="match status" value="1"/>
</dbReference>
<protein>
    <recommendedName>
        <fullName evidence="4">Glucose-6-phosphate 1-epimerase</fullName>
    </recommendedName>
</protein>
<accession>A0AAD8X0T0</accession>
<dbReference type="InterPro" id="IPR014718">
    <property type="entry name" value="GH-type_carb-bd"/>
</dbReference>
<dbReference type="PANTHER" id="PTHR11122">
    <property type="entry name" value="APOSPORY-ASSOCIATED PROTEIN C-RELATED"/>
    <property type="match status" value="1"/>
</dbReference>